<dbReference type="InterPro" id="IPR043737">
    <property type="entry name" value="DUF5682"/>
</dbReference>
<evidence type="ECO:0000256" key="1">
    <source>
        <dbReference type="SAM" id="MobiDB-lite"/>
    </source>
</evidence>
<evidence type="ECO:0000313" key="2">
    <source>
        <dbReference type="EMBL" id="PQO24997.1"/>
    </source>
</evidence>
<comment type="caution">
    <text evidence="2">The sequence shown here is derived from an EMBL/GenBank/DDBJ whole genome shotgun (WGS) entry which is preliminary data.</text>
</comment>
<gene>
    <name evidence="2" type="ORF">C5Y96_26185</name>
</gene>
<evidence type="ECO:0000313" key="3">
    <source>
        <dbReference type="Proteomes" id="UP000240009"/>
    </source>
</evidence>
<accession>A0A2S8EYM7</accession>
<dbReference type="AlphaFoldDB" id="A0A2S8EYM7"/>
<dbReference type="Pfam" id="PF18934">
    <property type="entry name" value="DUF5682"/>
    <property type="match status" value="1"/>
</dbReference>
<dbReference type="RefSeq" id="WP_105359544.1">
    <property type="nucleotide sequence ID" value="NZ_PUIA01000094.1"/>
</dbReference>
<sequence length="782" mass="88171">MSWQIPVFGVRHLSPMGAWQLRAYLDEIRPEVILVEGIDDATPLVGDMTRKTTRPPIAILAYTDTLPVRTIVTPFARYSPEYQAILWAAENKVDAQFFDLPSECFLGLIDAEYERREKQRREALEATESETGEAESSAPDEVAAPIEQPKLSLYQQVANQAGETDFETYWERHFEHNLARGSYRGSSYEFGAAVRDLEEDRPHWRAENLVREAYMRRRIQQTIDAGTPPEKIVAVVGAFHAPVLRGDLPAMTDEELASLRRRSSKLTLMPYSYFKLSSQSGYGAGNRAPAYFELLWRSLNEGNVRSLSHRYLSQVAINLRKAGTHRSTAEVIEGVRLAETLSALNGGQAPTLADLRDAAITLLGHGELTTVKEALVRVDVGTEIGELPEGVSQTSIQADFERELKRLKLAKYKTAVEQTLDLDLRENRQVSSEEAAFLDLNRSSLFHRLRMLGVPFAAWTHTRQESTTWAERWVIQWSPESEIALVEAVLEGETILLATAFRFNTLLEKSRTIADAAKLVNDACQCGMMEAMDQARQRLQELSSGTSDFVAIAQAAFELAQVVRYGSVRRFDPEPLIPLIEELFVEASLALYSAANCDDSAASTLLEAIDQVNRVGLEFAERVEENLWTDRLQQLADSDDRNPLLSGYACALLLERGLIPNEALSREVSRRLSPGVPADLGAGWFEGLAQRNRYALLARQTLWEQLAEYVASLEDDQFKRALVFLRRAFTQFVPRERRQICENLAEHWGLNQDETAELLEAPLSEEEEEKLSDLNEFDFDDF</sequence>
<protein>
    <submittedName>
        <fullName evidence="2">Uncharacterized protein</fullName>
    </submittedName>
</protein>
<dbReference type="OrthoDB" id="9768066at2"/>
<dbReference type="EMBL" id="PUIA01000094">
    <property type="protein sequence ID" value="PQO24997.1"/>
    <property type="molecule type" value="Genomic_DNA"/>
</dbReference>
<name>A0A2S8EYM7_9BACT</name>
<dbReference type="Proteomes" id="UP000240009">
    <property type="component" value="Unassembled WGS sequence"/>
</dbReference>
<feature type="region of interest" description="Disordered" evidence="1">
    <location>
        <begin position="119"/>
        <end position="141"/>
    </location>
</feature>
<proteinExistence type="predicted"/>
<organism evidence="2 3">
    <name type="scientific">Blastopirellula marina</name>
    <dbReference type="NCBI Taxonomy" id="124"/>
    <lineage>
        <taxon>Bacteria</taxon>
        <taxon>Pseudomonadati</taxon>
        <taxon>Planctomycetota</taxon>
        <taxon>Planctomycetia</taxon>
        <taxon>Pirellulales</taxon>
        <taxon>Pirellulaceae</taxon>
        <taxon>Blastopirellula</taxon>
    </lineage>
</organism>
<reference evidence="2 3" key="1">
    <citation type="submission" date="2018-02" db="EMBL/GenBank/DDBJ databases">
        <title>Comparative genomes isolates from brazilian mangrove.</title>
        <authorList>
            <person name="Araujo J.E."/>
            <person name="Taketani R.G."/>
            <person name="Silva M.C.P."/>
            <person name="Loureco M.V."/>
            <person name="Andreote F.D."/>
        </authorList>
    </citation>
    <scope>NUCLEOTIDE SEQUENCE [LARGE SCALE GENOMIC DNA]</scope>
    <source>
        <strain evidence="2 3">HEX-2 MGV</strain>
    </source>
</reference>